<evidence type="ECO:0000313" key="4">
    <source>
        <dbReference type="Proteomes" id="UP001516400"/>
    </source>
</evidence>
<evidence type="ECO:0000313" key="3">
    <source>
        <dbReference type="EMBL" id="KAL3273855.1"/>
    </source>
</evidence>
<dbReference type="AlphaFoldDB" id="A0ABD2N540"/>
<protein>
    <recommendedName>
        <fullName evidence="2">MD-2-related lipid-recognition domain-containing protein</fullName>
    </recommendedName>
</protein>
<accession>A0ABD2N540</accession>
<proteinExistence type="predicted"/>
<reference evidence="3 4" key="1">
    <citation type="journal article" date="2021" name="BMC Biol.">
        <title>Horizontally acquired antibacterial genes associated with adaptive radiation of ladybird beetles.</title>
        <authorList>
            <person name="Li H.S."/>
            <person name="Tang X.F."/>
            <person name="Huang Y.H."/>
            <person name="Xu Z.Y."/>
            <person name="Chen M.L."/>
            <person name="Du X.Y."/>
            <person name="Qiu B.Y."/>
            <person name="Chen P.T."/>
            <person name="Zhang W."/>
            <person name="Slipinski A."/>
            <person name="Escalona H.E."/>
            <person name="Waterhouse R.M."/>
            <person name="Zwick A."/>
            <person name="Pang H."/>
        </authorList>
    </citation>
    <scope>NUCLEOTIDE SEQUENCE [LARGE SCALE GENOMIC DNA]</scope>
    <source>
        <strain evidence="3">SYSU2018</strain>
    </source>
</reference>
<evidence type="ECO:0000259" key="2">
    <source>
        <dbReference type="Pfam" id="PF02221"/>
    </source>
</evidence>
<feature type="domain" description="MD-2-related lipid-recognition" evidence="2">
    <location>
        <begin position="24"/>
        <end position="160"/>
    </location>
</feature>
<dbReference type="Gene3D" id="2.70.220.10">
    <property type="entry name" value="Ganglioside GM2 activator"/>
    <property type="match status" value="1"/>
</dbReference>
<dbReference type="SUPFAM" id="SSF63707">
    <property type="entry name" value="Ganglioside M2 (gm2) activator"/>
    <property type="match status" value="1"/>
</dbReference>
<comment type="caution">
    <text evidence="3">The sequence shown here is derived from an EMBL/GenBank/DDBJ whole genome shotgun (WGS) entry which is preliminary data.</text>
</comment>
<dbReference type="EMBL" id="JABFTP020000062">
    <property type="protein sequence ID" value="KAL3273855.1"/>
    <property type="molecule type" value="Genomic_DNA"/>
</dbReference>
<dbReference type="InterPro" id="IPR036846">
    <property type="entry name" value="GM2-AP_sf"/>
</dbReference>
<dbReference type="InterPro" id="IPR003172">
    <property type="entry name" value="ML_dom"/>
</dbReference>
<organism evidence="3 4">
    <name type="scientific">Cryptolaemus montrouzieri</name>
    <dbReference type="NCBI Taxonomy" id="559131"/>
    <lineage>
        <taxon>Eukaryota</taxon>
        <taxon>Metazoa</taxon>
        <taxon>Ecdysozoa</taxon>
        <taxon>Arthropoda</taxon>
        <taxon>Hexapoda</taxon>
        <taxon>Insecta</taxon>
        <taxon>Pterygota</taxon>
        <taxon>Neoptera</taxon>
        <taxon>Endopterygota</taxon>
        <taxon>Coleoptera</taxon>
        <taxon>Polyphaga</taxon>
        <taxon>Cucujiformia</taxon>
        <taxon>Coccinelloidea</taxon>
        <taxon>Coccinellidae</taxon>
        <taxon>Scymninae</taxon>
        <taxon>Scymnini</taxon>
        <taxon>Cryptolaemus</taxon>
    </lineage>
</organism>
<sequence length="168" mass="19338">MRIGNKRTVLDRLDGTCGGDKNMKITFVANNMVAQGKKIIMNATFHVYEDIDKELMLSITIIRCRVRENPDTCEHFHSFNTNKYCQLIGTKSPLWSPFFDHITPPWRCPLKKGDYVVEDAVFDVSSFLLFPVQGWFWKVTAEQKDPDTKEKVFCLITEAQVTTLGKIN</sequence>
<gene>
    <name evidence="3" type="ORF">HHI36_015281</name>
</gene>
<dbReference type="Pfam" id="PF02221">
    <property type="entry name" value="E1_DerP2_DerF2"/>
    <property type="match status" value="1"/>
</dbReference>
<evidence type="ECO:0000256" key="1">
    <source>
        <dbReference type="ARBA" id="ARBA00022729"/>
    </source>
</evidence>
<name>A0ABD2N540_9CUCU</name>
<keyword evidence="1" id="KW-0732">Signal</keyword>
<dbReference type="Proteomes" id="UP001516400">
    <property type="component" value="Unassembled WGS sequence"/>
</dbReference>
<keyword evidence="4" id="KW-1185">Reference proteome</keyword>